<keyword evidence="2" id="KW-0472">Membrane</keyword>
<protein>
    <submittedName>
        <fullName evidence="3">Uncharacterized protein</fullName>
    </submittedName>
</protein>
<feature type="compositionally biased region" description="Pro residues" evidence="1">
    <location>
        <begin position="1"/>
        <end position="14"/>
    </location>
</feature>
<name>A0AAE0NG47_9PEZI</name>
<dbReference type="Proteomes" id="UP001285441">
    <property type="component" value="Unassembled WGS sequence"/>
</dbReference>
<reference evidence="3" key="1">
    <citation type="journal article" date="2023" name="Mol. Phylogenet. Evol.">
        <title>Genome-scale phylogeny and comparative genomics of the fungal order Sordariales.</title>
        <authorList>
            <person name="Hensen N."/>
            <person name="Bonometti L."/>
            <person name="Westerberg I."/>
            <person name="Brannstrom I.O."/>
            <person name="Guillou S."/>
            <person name="Cros-Aarteil S."/>
            <person name="Calhoun S."/>
            <person name="Haridas S."/>
            <person name="Kuo A."/>
            <person name="Mondo S."/>
            <person name="Pangilinan J."/>
            <person name="Riley R."/>
            <person name="LaButti K."/>
            <person name="Andreopoulos B."/>
            <person name="Lipzen A."/>
            <person name="Chen C."/>
            <person name="Yan M."/>
            <person name="Daum C."/>
            <person name="Ng V."/>
            <person name="Clum A."/>
            <person name="Steindorff A."/>
            <person name="Ohm R.A."/>
            <person name="Martin F."/>
            <person name="Silar P."/>
            <person name="Natvig D.O."/>
            <person name="Lalanne C."/>
            <person name="Gautier V."/>
            <person name="Ament-Velasquez S.L."/>
            <person name="Kruys A."/>
            <person name="Hutchinson M.I."/>
            <person name="Powell A.J."/>
            <person name="Barry K."/>
            <person name="Miller A.N."/>
            <person name="Grigoriev I.V."/>
            <person name="Debuchy R."/>
            <person name="Gladieux P."/>
            <person name="Hiltunen Thoren M."/>
            <person name="Johannesson H."/>
        </authorList>
    </citation>
    <scope>NUCLEOTIDE SEQUENCE</scope>
    <source>
        <strain evidence="3">CBS 232.78</strain>
    </source>
</reference>
<evidence type="ECO:0000313" key="4">
    <source>
        <dbReference type="Proteomes" id="UP001285441"/>
    </source>
</evidence>
<sequence>MSAPGSPLPTPPPSGHNDSPRQILRLDQRAVVAVGHGDDPSRHNGGGRLYKVDDGDKMNIRKDSRYLFKNVIRTATRCWIWKYPLAALLVLLVTWLAFRLMAVLIREIIRTILKDGVKALVVTPVVSVVELVVGAWKSGGTLWDEFRCWSQPTLSGWWTSASTAFYVFGTSVGLLEPAVLPHFNAHDAVAVPIRSSLLGHVNGMGIAHRVAAPHVHEMQGFRGPDDNQLHFPDELSVTAPAFIFDAGVEDEFAAIKTDNEWLGKIMRRGLEDERGAVSSFRKGLPVHPAAMWLERPATSSPRGQQQQRPSNWQRVWASAWAWATRSRSKMEYHLLSQAARLESILSNGIAMHAKWRWFLENSKMAGIETKEEPVCEAYNMLSEMLGDMKKQVNAEIKESLKLGSPPLTGGHGGGNRYVAQVGVAAGLTAVQVVEDAVQHVQIVKVNYGHMCDLIRTNHKDVTRVNSKLARDKRLYTRGLKNLDAVRHAIKGSQQLTEAAVVLNFERQMDDIADGVLKGFKFWEEGSKR</sequence>
<proteinExistence type="predicted"/>
<keyword evidence="4" id="KW-1185">Reference proteome</keyword>
<keyword evidence="2" id="KW-0812">Transmembrane</keyword>
<accession>A0AAE0NG47</accession>
<feature type="transmembrane region" description="Helical" evidence="2">
    <location>
        <begin position="83"/>
        <end position="105"/>
    </location>
</feature>
<dbReference type="EMBL" id="JAULSW010000005">
    <property type="protein sequence ID" value="KAK3380882.1"/>
    <property type="molecule type" value="Genomic_DNA"/>
</dbReference>
<evidence type="ECO:0000256" key="2">
    <source>
        <dbReference type="SAM" id="Phobius"/>
    </source>
</evidence>
<feature type="region of interest" description="Disordered" evidence="1">
    <location>
        <begin position="1"/>
        <end position="21"/>
    </location>
</feature>
<keyword evidence="2" id="KW-1133">Transmembrane helix</keyword>
<evidence type="ECO:0000313" key="3">
    <source>
        <dbReference type="EMBL" id="KAK3380882.1"/>
    </source>
</evidence>
<reference evidence="3" key="2">
    <citation type="submission" date="2023-06" db="EMBL/GenBank/DDBJ databases">
        <authorList>
            <consortium name="Lawrence Berkeley National Laboratory"/>
            <person name="Haridas S."/>
            <person name="Hensen N."/>
            <person name="Bonometti L."/>
            <person name="Westerberg I."/>
            <person name="Brannstrom I.O."/>
            <person name="Guillou S."/>
            <person name="Cros-Aarteil S."/>
            <person name="Calhoun S."/>
            <person name="Kuo A."/>
            <person name="Mondo S."/>
            <person name="Pangilinan J."/>
            <person name="Riley R."/>
            <person name="LaButti K."/>
            <person name="Andreopoulos B."/>
            <person name="Lipzen A."/>
            <person name="Chen C."/>
            <person name="Yanf M."/>
            <person name="Daum C."/>
            <person name="Ng V."/>
            <person name="Clum A."/>
            <person name="Steindorff A."/>
            <person name="Ohm R."/>
            <person name="Martin F."/>
            <person name="Silar P."/>
            <person name="Natvig D."/>
            <person name="Lalanne C."/>
            <person name="Gautier V."/>
            <person name="Ament-velasquez S.L."/>
            <person name="Kruys A."/>
            <person name="Hutchinson M.I."/>
            <person name="Powell A.J."/>
            <person name="Barry K."/>
            <person name="Miller A.N."/>
            <person name="Grigoriev I.V."/>
            <person name="Debuchy R."/>
            <person name="Gladieux P."/>
            <person name="Thoren M.H."/>
            <person name="Johannesson H."/>
        </authorList>
    </citation>
    <scope>NUCLEOTIDE SEQUENCE</scope>
    <source>
        <strain evidence="3">CBS 232.78</strain>
    </source>
</reference>
<organism evidence="3 4">
    <name type="scientific">Podospora didyma</name>
    <dbReference type="NCBI Taxonomy" id="330526"/>
    <lineage>
        <taxon>Eukaryota</taxon>
        <taxon>Fungi</taxon>
        <taxon>Dikarya</taxon>
        <taxon>Ascomycota</taxon>
        <taxon>Pezizomycotina</taxon>
        <taxon>Sordariomycetes</taxon>
        <taxon>Sordariomycetidae</taxon>
        <taxon>Sordariales</taxon>
        <taxon>Podosporaceae</taxon>
        <taxon>Podospora</taxon>
    </lineage>
</organism>
<dbReference type="AlphaFoldDB" id="A0AAE0NG47"/>
<gene>
    <name evidence="3" type="ORF">B0H63DRAFT_523621</name>
</gene>
<comment type="caution">
    <text evidence="3">The sequence shown here is derived from an EMBL/GenBank/DDBJ whole genome shotgun (WGS) entry which is preliminary data.</text>
</comment>
<evidence type="ECO:0000256" key="1">
    <source>
        <dbReference type="SAM" id="MobiDB-lite"/>
    </source>
</evidence>